<dbReference type="SUPFAM" id="SSF56112">
    <property type="entry name" value="Protein kinase-like (PK-like)"/>
    <property type="match status" value="1"/>
</dbReference>
<protein>
    <recommendedName>
        <fullName evidence="2">calcium/calmodulin-dependent protein kinase</fullName>
        <ecNumber evidence="2">2.7.11.17</ecNumber>
    </recommendedName>
</protein>
<dbReference type="FunFam" id="1.10.510.10:FF:000001">
    <property type="entry name" value="Calcium/calmodulin-dependent protein kinase type II subunit delta"/>
    <property type="match status" value="1"/>
</dbReference>
<dbReference type="GO" id="GO:0007154">
    <property type="term" value="P:cell communication"/>
    <property type="evidence" value="ECO:0007669"/>
    <property type="project" value="UniProtKB-ARBA"/>
</dbReference>
<dbReference type="InterPro" id="IPR011009">
    <property type="entry name" value="Kinase-like_dom_sf"/>
</dbReference>
<dbReference type="PROSITE" id="PS00107">
    <property type="entry name" value="PROTEIN_KINASE_ATP"/>
    <property type="match status" value="1"/>
</dbReference>
<dbReference type="EMBL" id="JAAGNN010000012">
    <property type="protein sequence ID" value="KAF4082193.1"/>
    <property type="molecule type" value="Genomic_DNA"/>
</dbReference>
<dbReference type="InterPro" id="IPR017441">
    <property type="entry name" value="Protein_kinase_ATP_BS"/>
</dbReference>
<name>A0A7J6AHA6_AMEME</name>
<keyword evidence="17" id="KW-1185">Reference proteome</keyword>
<dbReference type="GO" id="GO:0005516">
    <property type="term" value="F:calmodulin binding"/>
    <property type="evidence" value="ECO:0007669"/>
    <property type="project" value="UniProtKB-KW"/>
</dbReference>
<keyword evidence="3 13" id="KW-0723">Serine/threonine-protein kinase</keyword>
<dbReference type="Gene3D" id="1.10.510.10">
    <property type="entry name" value="Transferase(Phosphotransferase) domain 1"/>
    <property type="match status" value="1"/>
</dbReference>
<evidence type="ECO:0000256" key="8">
    <source>
        <dbReference type="ARBA" id="ARBA00022840"/>
    </source>
</evidence>
<dbReference type="Gene3D" id="6.10.140.620">
    <property type="match status" value="1"/>
</dbReference>
<accession>A0A7J6AHA6</accession>
<evidence type="ECO:0000256" key="12">
    <source>
        <dbReference type="PROSITE-ProRule" id="PRU10141"/>
    </source>
</evidence>
<sequence>MATTTCTRFTDEYQLYEELGKGAFSVVRRCVKLCTGQEYAAKIINTKKLSARDHQKLEREARICRLLKHPNIVRLHDSISEEGFHYLLFDLVTGGELFEDIVAREYYSEADASHCIQQILEAVLHCHQMGVVHRDLKPENLLLASKCKNAAVKLADFGLAIEVQGEQQAWFGFAGTPGYLSPEVLRKEAYGKPVDIWACGVILYILLVGYPPFWDEDQHKLYQQIKAGAYDFPSPEWDTVTPEAKNLINQMLTINPAKRITAQEALKHPWVCQRSTVASMMHRQETVECLKKFNARRKLKGAILTTMLVSRNFSAKSLLNKKADVKPQSNSTKNSIVTSPKGNVPSPALEAQTTVIHNPVDGIKESSDSSNTTIEDEDVKARKQEIIKITEQLIEAVNNGDFEAYAKICDPGLTSFEPEALGNLVEGMDFHRFYFENLLSKNSKPIHTTILNPHVHLIGEDAACIAYIRLTQYVDGQGRPRSSHEEWDGSGTCFDT</sequence>
<dbReference type="InterPro" id="IPR000719">
    <property type="entry name" value="Prot_kinase_dom"/>
</dbReference>
<proteinExistence type="inferred from homology"/>
<dbReference type="PANTHER" id="PTHR24347">
    <property type="entry name" value="SERINE/THREONINE-PROTEIN KINASE"/>
    <property type="match status" value="1"/>
</dbReference>
<gene>
    <name evidence="16" type="ORF">AMELA_G00148930</name>
</gene>
<dbReference type="GO" id="GO:0030424">
    <property type="term" value="C:axon"/>
    <property type="evidence" value="ECO:0007669"/>
    <property type="project" value="UniProtKB-ARBA"/>
</dbReference>
<comment type="catalytic activity">
    <reaction evidence="11">
        <text>L-seryl-[protein] + ATP = O-phospho-L-seryl-[protein] + ADP + H(+)</text>
        <dbReference type="Rhea" id="RHEA:17989"/>
        <dbReference type="Rhea" id="RHEA-COMP:9863"/>
        <dbReference type="Rhea" id="RHEA-COMP:11604"/>
        <dbReference type="ChEBI" id="CHEBI:15378"/>
        <dbReference type="ChEBI" id="CHEBI:29999"/>
        <dbReference type="ChEBI" id="CHEBI:30616"/>
        <dbReference type="ChEBI" id="CHEBI:83421"/>
        <dbReference type="ChEBI" id="CHEBI:456216"/>
        <dbReference type="EC" id="2.7.11.17"/>
    </reaction>
</comment>
<dbReference type="Proteomes" id="UP000593565">
    <property type="component" value="Unassembled WGS sequence"/>
</dbReference>
<evidence type="ECO:0000313" key="17">
    <source>
        <dbReference type="Proteomes" id="UP000593565"/>
    </source>
</evidence>
<feature type="region of interest" description="Disordered" evidence="14">
    <location>
        <begin position="324"/>
        <end position="344"/>
    </location>
</feature>
<dbReference type="GO" id="GO:0010468">
    <property type="term" value="P:regulation of gene expression"/>
    <property type="evidence" value="ECO:0007669"/>
    <property type="project" value="UniProtKB-ARBA"/>
</dbReference>
<dbReference type="FunFam" id="3.10.450.50:FF:000009">
    <property type="entry name" value="Calcium/calmodulin-dependent protein kinase type II"/>
    <property type="match status" value="1"/>
</dbReference>
<dbReference type="Gene3D" id="3.30.200.20">
    <property type="entry name" value="Phosphorylase Kinase, domain 1"/>
    <property type="match status" value="1"/>
</dbReference>
<comment type="caution">
    <text evidence="16">The sequence shown here is derived from an EMBL/GenBank/DDBJ whole genome shotgun (WGS) entry which is preliminary data.</text>
</comment>
<feature type="domain" description="Protein kinase" evidence="15">
    <location>
        <begin position="13"/>
        <end position="271"/>
    </location>
</feature>
<evidence type="ECO:0000256" key="13">
    <source>
        <dbReference type="RuleBase" id="RU000304"/>
    </source>
</evidence>
<comment type="similarity">
    <text evidence="1">Belongs to the protein kinase superfamily. CAMK Ser/Thr protein kinase family. CaMK subfamily.</text>
</comment>
<evidence type="ECO:0000256" key="2">
    <source>
        <dbReference type="ARBA" id="ARBA00012434"/>
    </source>
</evidence>
<dbReference type="FunFam" id="3.30.200.20:FF:000002">
    <property type="entry name" value="Calcium/calmodulin-dependent protein kinase type II subunit delta isoform 2"/>
    <property type="match status" value="1"/>
</dbReference>
<evidence type="ECO:0000256" key="6">
    <source>
        <dbReference type="ARBA" id="ARBA00022741"/>
    </source>
</evidence>
<evidence type="ECO:0000259" key="15">
    <source>
        <dbReference type="PROSITE" id="PS50011"/>
    </source>
</evidence>
<dbReference type="InterPro" id="IPR032710">
    <property type="entry name" value="NTF2-like_dom_sf"/>
</dbReference>
<evidence type="ECO:0000256" key="5">
    <source>
        <dbReference type="ARBA" id="ARBA00022679"/>
    </source>
</evidence>
<evidence type="ECO:0000256" key="4">
    <source>
        <dbReference type="ARBA" id="ARBA00022553"/>
    </source>
</evidence>
<keyword evidence="5" id="KW-0808">Transferase</keyword>
<dbReference type="Gene3D" id="3.10.450.50">
    <property type="match status" value="1"/>
</dbReference>
<feature type="compositionally biased region" description="Polar residues" evidence="14">
    <location>
        <begin position="327"/>
        <end position="341"/>
    </location>
</feature>
<dbReference type="GO" id="GO:0004683">
    <property type="term" value="F:calcium/calmodulin-dependent protein kinase activity"/>
    <property type="evidence" value="ECO:0007669"/>
    <property type="project" value="UniProtKB-EC"/>
</dbReference>
<evidence type="ECO:0000256" key="3">
    <source>
        <dbReference type="ARBA" id="ARBA00022527"/>
    </source>
</evidence>
<dbReference type="GO" id="GO:0005524">
    <property type="term" value="F:ATP binding"/>
    <property type="evidence" value="ECO:0007669"/>
    <property type="project" value="UniProtKB-UniRule"/>
</dbReference>
<dbReference type="GO" id="GO:0007613">
    <property type="term" value="P:memory"/>
    <property type="evidence" value="ECO:0007669"/>
    <property type="project" value="UniProtKB-ARBA"/>
</dbReference>
<dbReference type="PROSITE" id="PS50011">
    <property type="entry name" value="PROTEIN_KINASE_DOM"/>
    <property type="match status" value="1"/>
</dbReference>
<evidence type="ECO:0000256" key="11">
    <source>
        <dbReference type="ARBA" id="ARBA00047430"/>
    </source>
</evidence>
<evidence type="ECO:0000256" key="14">
    <source>
        <dbReference type="SAM" id="MobiDB-lite"/>
    </source>
</evidence>
<dbReference type="Pfam" id="PF00069">
    <property type="entry name" value="Pkinase"/>
    <property type="match status" value="1"/>
</dbReference>
<dbReference type="EC" id="2.7.11.17" evidence="2"/>
<reference evidence="16 17" key="1">
    <citation type="submission" date="2020-02" db="EMBL/GenBank/DDBJ databases">
        <title>A chromosome-scale genome assembly of the black bullhead catfish (Ameiurus melas).</title>
        <authorList>
            <person name="Wen M."/>
            <person name="Zham M."/>
            <person name="Cabau C."/>
            <person name="Klopp C."/>
            <person name="Donnadieu C."/>
            <person name="Roques C."/>
            <person name="Bouchez O."/>
            <person name="Lampietro C."/>
            <person name="Jouanno E."/>
            <person name="Herpin A."/>
            <person name="Louis A."/>
            <person name="Berthelot C."/>
            <person name="Parey E."/>
            <person name="Roest-Crollius H."/>
            <person name="Braasch I."/>
            <person name="Postlethwait J."/>
            <person name="Robinson-Rechavi M."/>
            <person name="Echchiki A."/>
            <person name="Begum T."/>
            <person name="Montfort J."/>
            <person name="Schartl M."/>
            <person name="Bobe J."/>
            <person name="Guiguen Y."/>
        </authorList>
    </citation>
    <scope>NUCLEOTIDE SEQUENCE [LARGE SCALE GENOMIC DNA]</scope>
    <source>
        <strain evidence="16">M_S1</strain>
        <tissue evidence="16">Blood</tissue>
    </source>
</reference>
<dbReference type="InterPro" id="IPR008271">
    <property type="entry name" value="Ser/Thr_kinase_AS"/>
</dbReference>
<dbReference type="SMART" id="SM00220">
    <property type="entry name" value="S_TKc"/>
    <property type="match status" value="1"/>
</dbReference>
<keyword evidence="8 12" id="KW-0067">ATP-binding</keyword>
<dbReference type="PROSITE" id="PS00108">
    <property type="entry name" value="PROTEIN_KINASE_ST"/>
    <property type="match status" value="1"/>
</dbReference>
<evidence type="ECO:0000256" key="1">
    <source>
        <dbReference type="ARBA" id="ARBA00005354"/>
    </source>
</evidence>
<dbReference type="SUPFAM" id="SSF54427">
    <property type="entry name" value="NTF2-like"/>
    <property type="match status" value="1"/>
</dbReference>
<comment type="catalytic activity">
    <reaction evidence="10">
        <text>L-threonyl-[protein] + ATP = O-phospho-L-threonyl-[protein] + ADP + H(+)</text>
        <dbReference type="Rhea" id="RHEA:46608"/>
        <dbReference type="Rhea" id="RHEA-COMP:11060"/>
        <dbReference type="Rhea" id="RHEA-COMP:11605"/>
        <dbReference type="ChEBI" id="CHEBI:15378"/>
        <dbReference type="ChEBI" id="CHEBI:30013"/>
        <dbReference type="ChEBI" id="CHEBI:30616"/>
        <dbReference type="ChEBI" id="CHEBI:61977"/>
        <dbReference type="ChEBI" id="CHEBI:456216"/>
        <dbReference type="EC" id="2.7.11.17"/>
    </reaction>
</comment>
<feature type="binding site" evidence="12">
    <location>
        <position position="42"/>
    </location>
    <ligand>
        <name>ATP</name>
        <dbReference type="ChEBI" id="CHEBI:30616"/>
    </ligand>
</feature>
<evidence type="ECO:0000256" key="7">
    <source>
        <dbReference type="ARBA" id="ARBA00022777"/>
    </source>
</evidence>
<keyword evidence="6 12" id="KW-0547">Nucleotide-binding</keyword>
<organism evidence="16 17">
    <name type="scientific">Ameiurus melas</name>
    <name type="common">Black bullhead</name>
    <name type="synonym">Silurus melas</name>
    <dbReference type="NCBI Taxonomy" id="219545"/>
    <lineage>
        <taxon>Eukaryota</taxon>
        <taxon>Metazoa</taxon>
        <taxon>Chordata</taxon>
        <taxon>Craniata</taxon>
        <taxon>Vertebrata</taxon>
        <taxon>Euteleostomi</taxon>
        <taxon>Actinopterygii</taxon>
        <taxon>Neopterygii</taxon>
        <taxon>Teleostei</taxon>
        <taxon>Ostariophysi</taxon>
        <taxon>Siluriformes</taxon>
        <taxon>Ictaluridae</taxon>
        <taxon>Ameiurus</taxon>
    </lineage>
</organism>
<keyword evidence="7" id="KW-0418">Kinase</keyword>
<evidence type="ECO:0000256" key="10">
    <source>
        <dbReference type="ARBA" id="ARBA00047307"/>
    </source>
</evidence>
<dbReference type="InterPro" id="IPR013543">
    <property type="entry name" value="Ca/CaM-dep_prot_kinase-assoc"/>
</dbReference>
<evidence type="ECO:0000313" key="16">
    <source>
        <dbReference type="EMBL" id="KAF4082193.1"/>
    </source>
</evidence>
<keyword evidence="4" id="KW-0597">Phosphoprotein</keyword>
<dbReference type="AlphaFoldDB" id="A0A7J6AHA6"/>
<keyword evidence="9" id="KW-0112">Calmodulin-binding</keyword>
<evidence type="ECO:0000256" key="9">
    <source>
        <dbReference type="ARBA" id="ARBA00022860"/>
    </source>
</evidence>
<dbReference type="Pfam" id="PF08332">
    <property type="entry name" value="CaMKII_AD"/>
    <property type="match status" value="1"/>
</dbReference>
<dbReference type="GO" id="GO:0023052">
    <property type="term" value="P:signaling"/>
    <property type="evidence" value="ECO:0007669"/>
    <property type="project" value="UniProtKB-ARBA"/>
</dbReference>
<dbReference type="CDD" id="cd14086">
    <property type="entry name" value="STKc_CaMKII"/>
    <property type="match status" value="1"/>
</dbReference>